<reference evidence="1" key="1">
    <citation type="journal article" date="2021" name="Proc. Natl. Acad. Sci. U.S.A.">
        <title>A Catalog of Tens of Thousands of Viruses from Human Metagenomes Reveals Hidden Associations with Chronic Diseases.</title>
        <authorList>
            <person name="Tisza M.J."/>
            <person name="Buck C.B."/>
        </authorList>
    </citation>
    <scope>NUCLEOTIDE SEQUENCE</scope>
    <source>
        <strain evidence="1">CtkyE7</strain>
    </source>
</reference>
<organism evidence="1">
    <name type="scientific">Siphoviridae sp. ctkyE7</name>
    <dbReference type="NCBI Taxonomy" id="2827926"/>
    <lineage>
        <taxon>Viruses</taxon>
        <taxon>Duplodnaviria</taxon>
        <taxon>Heunggongvirae</taxon>
        <taxon>Uroviricota</taxon>
        <taxon>Caudoviricetes</taxon>
    </lineage>
</organism>
<dbReference type="EMBL" id="BK032652">
    <property type="protein sequence ID" value="DAF53406.1"/>
    <property type="molecule type" value="Genomic_DNA"/>
</dbReference>
<proteinExistence type="predicted"/>
<sequence length="170" mass="19113">MDKLKIIRPNGEEEIAELTTDKSLVGNNYLKLDIGGVPHYAKVGDVIETHAYTFSGVDGKKYYVQKKIAAEALTGSVEVKGNSEFIVPERVTVIEITAGSEMKPEVKYIKVTPGSTLSIEFFHMHPWDYGWFIESESDKVYGTQFLMTDSITIRWSSEINEHETEADLTT</sequence>
<evidence type="ECO:0000313" key="1">
    <source>
        <dbReference type="EMBL" id="DAF53406.1"/>
    </source>
</evidence>
<name>A0A8S5SR24_9CAUD</name>
<protein>
    <submittedName>
        <fullName evidence="1">Uncharacterized protein</fullName>
    </submittedName>
</protein>
<accession>A0A8S5SR24</accession>